<proteinExistence type="predicted"/>
<reference evidence="1" key="1">
    <citation type="submission" date="2022-03" db="EMBL/GenBank/DDBJ databases">
        <title>ESBL-producing Moellerella wisconsensis and Escherichia marmotae isolated from wild game meat.</title>
        <authorList>
            <person name="Biggel M."/>
        </authorList>
    </citation>
    <scope>NUCLEOTIDE SEQUENCE</scope>
    <source>
        <strain evidence="1">W51</strain>
    </source>
</reference>
<dbReference type="RefSeq" id="WP_241541856.1">
    <property type="nucleotide sequence ID" value="NZ_CAWQWN010000001.1"/>
</dbReference>
<protein>
    <submittedName>
        <fullName evidence="1">Uncharacterized protein</fullName>
    </submittedName>
</protein>
<gene>
    <name evidence="1" type="ORF">MNY72_11485</name>
</gene>
<accession>A0A9Q8V386</accession>
<dbReference type="Proteomes" id="UP000829116">
    <property type="component" value="Chromosome"/>
</dbReference>
<sequence length="110" mass="12140">MKGKLIANNNLLLPLSAGHSAVIIRRLSSNYYHQTIVIKLLSSNYYHQTVVIKLLSSNCCHQTVVIKLLSSNYCHQTIISRETQLGGYSFSATLNAIFPAEPDANYPTSG</sequence>
<evidence type="ECO:0000313" key="2">
    <source>
        <dbReference type="Proteomes" id="UP000829116"/>
    </source>
</evidence>
<evidence type="ECO:0000313" key="1">
    <source>
        <dbReference type="EMBL" id="UNH29972.1"/>
    </source>
</evidence>
<dbReference type="EMBL" id="CP093245">
    <property type="protein sequence ID" value="UNH29972.1"/>
    <property type="molecule type" value="Genomic_DNA"/>
</dbReference>
<organism evidence="1 2">
    <name type="scientific">Moellerella wisconsensis</name>
    <dbReference type="NCBI Taxonomy" id="158849"/>
    <lineage>
        <taxon>Bacteria</taxon>
        <taxon>Pseudomonadati</taxon>
        <taxon>Pseudomonadota</taxon>
        <taxon>Gammaproteobacteria</taxon>
        <taxon>Enterobacterales</taxon>
        <taxon>Morganellaceae</taxon>
        <taxon>Moellerella</taxon>
    </lineage>
</organism>
<name>A0A9Q8V386_9GAMM</name>
<dbReference type="AlphaFoldDB" id="A0A9Q8V386"/>